<reference evidence="1" key="1">
    <citation type="submission" date="2020-05" db="UniProtKB">
        <authorList>
            <consortium name="EnsemblMetazoa"/>
        </authorList>
    </citation>
    <scope>IDENTIFICATION</scope>
    <source>
        <strain evidence="1">Aabys</strain>
    </source>
</reference>
<proteinExistence type="predicted"/>
<evidence type="ECO:0000313" key="1">
    <source>
        <dbReference type="EnsemblMetazoa" id="MDOA016535-PA"/>
    </source>
</evidence>
<accession>A0A1I8NKB8</accession>
<dbReference type="Gene3D" id="3.80.10.10">
    <property type="entry name" value="Ribonuclease Inhibitor"/>
    <property type="match status" value="2"/>
</dbReference>
<dbReference type="EnsemblMetazoa" id="MDOA016535-RA">
    <property type="protein sequence ID" value="MDOA016535-PA"/>
    <property type="gene ID" value="MDOA016535"/>
</dbReference>
<dbReference type="VEuPathDB" id="VectorBase:MDOA016535"/>
<dbReference type="SUPFAM" id="SSF52047">
    <property type="entry name" value="RNI-like"/>
    <property type="match status" value="1"/>
</dbReference>
<sequence>MAASHCFDRIASNDDVMIYIYNFLNFGDQLRLAKVNADLGRIFRHHIWPMDYDQLKLIEFDDVYIVSNGTTDTDRKLLPTRFDLLSFLHFYGDSVSELSTDLTVLPVSFLRNVVKLNCHVANGGGSIGELVSRLPDLEDLQMDFDEDQPGAKIQILLRLVKLKTLRLRHITVSLKAFWKIATQLPLEILELGLSPQISARSHSLKPHGQNSALRELTISEQRIDNKMPTLLSKFENLEVLTISLRGRFSSEMLALQKLNRLTIEYSDFSLMSYLKLPPNLETLHLRHCAELSLDELQQFLHEHSKPRLIEFVSVGTPFGIKTIRDIQISSHLQRLDIEGLDMDQFREPFAKNSALQNLSLHPSTGFIIGINFITIRSLKFCQNLHTLDMAGQHLALDTLLNLRNLQRISLLLILPNQWFYLMSILQELPLLRYIKVQQIRSSDSIPPPPVMTNIENLMIFNLVSCDEATLGFWFDMFSINPQLQLHLSVHLESCTDVHRLIHHEKFPKLLRKIQICGFTLDCRKLRSDFDATMSSIKYTIIDYSRQYPAELKCNVILSRNKV</sequence>
<name>A0A1I8NKB8_MUSDO</name>
<dbReference type="VEuPathDB" id="VectorBase:MDOMA2_000277"/>
<dbReference type="InterPro" id="IPR032675">
    <property type="entry name" value="LRR_dom_sf"/>
</dbReference>
<protein>
    <submittedName>
        <fullName evidence="1">Uncharacterized protein</fullName>
    </submittedName>
</protein>
<dbReference type="AlphaFoldDB" id="A0A1I8NKB8"/>
<dbReference type="SUPFAM" id="SSF52058">
    <property type="entry name" value="L domain-like"/>
    <property type="match status" value="1"/>
</dbReference>
<organism evidence="1">
    <name type="scientific">Musca domestica</name>
    <name type="common">House fly</name>
    <dbReference type="NCBI Taxonomy" id="7370"/>
    <lineage>
        <taxon>Eukaryota</taxon>
        <taxon>Metazoa</taxon>
        <taxon>Ecdysozoa</taxon>
        <taxon>Arthropoda</taxon>
        <taxon>Hexapoda</taxon>
        <taxon>Insecta</taxon>
        <taxon>Pterygota</taxon>
        <taxon>Neoptera</taxon>
        <taxon>Endopterygota</taxon>
        <taxon>Diptera</taxon>
        <taxon>Brachycera</taxon>
        <taxon>Muscomorpha</taxon>
        <taxon>Muscoidea</taxon>
        <taxon>Muscidae</taxon>
        <taxon>Musca</taxon>
    </lineage>
</organism>